<proteinExistence type="predicted"/>
<sequence length="275" mass="31540">MANTQNKDYTYILTELSNKGIYCFSPRDLRTIFGLTERQAYEAIRVLKRHRLIAMVEKGKNLLLGFAPGKVLGNPFYIATSLVTPSYVSFRSALNFYTLTEQVSSTVYVAATQKHSEVKFGNYAYKYVRLQPHKFFGYQKILYADLPVLIAEPEKAVLDSLDHLEYGGGIQEVTKALWRSRTRTFDTSEGTREGLDIAKLIQYAKAMRNRSLSSRLGYLLTLTEQAREEVKELEKHGSASPVRLDPTLPPNSKLDRRFNLNVNVSYEQLFDWRRS</sequence>
<comment type="caution">
    <text evidence="1">The sequence shown here is derived from an EMBL/GenBank/DDBJ whole genome shotgun (WGS) entry which is preliminary data.</text>
</comment>
<gene>
    <name evidence="1" type="ORF">HKBW3S06_00539</name>
</gene>
<dbReference type="EMBL" id="BLRV01000034">
    <property type="protein sequence ID" value="GFP21313.1"/>
    <property type="molecule type" value="Genomic_DNA"/>
</dbReference>
<accession>A0A6V8NMH4</accession>
<dbReference type="AlphaFoldDB" id="A0A6V8NMH4"/>
<evidence type="ECO:0008006" key="3">
    <source>
        <dbReference type="Google" id="ProtNLM"/>
    </source>
</evidence>
<evidence type="ECO:0000313" key="1">
    <source>
        <dbReference type="EMBL" id="GFP21313.1"/>
    </source>
</evidence>
<dbReference type="RefSeq" id="WP_176226445.1">
    <property type="nucleotide sequence ID" value="NZ_BLRV01000034.1"/>
</dbReference>
<evidence type="ECO:0000313" key="2">
    <source>
        <dbReference type="Proteomes" id="UP000580051"/>
    </source>
</evidence>
<dbReference type="Proteomes" id="UP000580051">
    <property type="component" value="Unassembled WGS sequence"/>
</dbReference>
<name>A0A6V8NMH4_9ACTN</name>
<organism evidence="1 2">
    <name type="scientific">Candidatus Hakubella thermalkaliphila</name>
    <dbReference type="NCBI Taxonomy" id="2754717"/>
    <lineage>
        <taxon>Bacteria</taxon>
        <taxon>Bacillati</taxon>
        <taxon>Actinomycetota</taxon>
        <taxon>Actinomycetota incertae sedis</taxon>
        <taxon>Candidatus Hakubellales</taxon>
        <taxon>Candidatus Hakubellaceae</taxon>
        <taxon>Candidatus Hakubella</taxon>
    </lineage>
</organism>
<reference evidence="1 2" key="1">
    <citation type="journal article" date="2020" name="Front. Microbiol.">
        <title>Single-cell genomics of novel Actinobacteria with the Wood-Ljungdahl pathway discovered in a serpentinizing system.</title>
        <authorList>
            <person name="Merino N."/>
            <person name="Kawai M."/>
            <person name="Boyd E.S."/>
            <person name="Colman D.R."/>
            <person name="McGlynn S.E."/>
            <person name="Nealson K.H."/>
            <person name="Kurokawa K."/>
            <person name="Hongoh Y."/>
        </authorList>
    </citation>
    <scope>NUCLEOTIDE SEQUENCE [LARGE SCALE GENOMIC DNA]</scope>
    <source>
        <strain evidence="1 2">S06</strain>
    </source>
</reference>
<protein>
    <recommendedName>
        <fullName evidence="3">AbiEi antitoxin C-terminal domain-containing protein</fullName>
    </recommendedName>
</protein>